<feature type="compositionally biased region" description="Low complexity" evidence="1">
    <location>
        <begin position="55"/>
        <end position="64"/>
    </location>
</feature>
<comment type="caution">
    <text evidence="2">The sequence shown here is derived from an EMBL/GenBank/DDBJ whole genome shotgun (WGS) entry which is preliminary data.</text>
</comment>
<gene>
    <name evidence="2" type="ORF">AXG93_3352s1010</name>
</gene>
<evidence type="ECO:0000256" key="1">
    <source>
        <dbReference type="SAM" id="MobiDB-lite"/>
    </source>
</evidence>
<organism evidence="2 3">
    <name type="scientific">Marchantia polymorpha subsp. ruderalis</name>
    <dbReference type="NCBI Taxonomy" id="1480154"/>
    <lineage>
        <taxon>Eukaryota</taxon>
        <taxon>Viridiplantae</taxon>
        <taxon>Streptophyta</taxon>
        <taxon>Embryophyta</taxon>
        <taxon>Marchantiophyta</taxon>
        <taxon>Marchantiopsida</taxon>
        <taxon>Marchantiidae</taxon>
        <taxon>Marchantiales</taxon>
        <taxon>Marchantiaceae</taxon>
        <taxon>Marchantia</taxon>
    </lineage>
</organism>
<accession>A0A176VDN9</accession>
<feature type="compositionally biased region" description="Basic and acidic residues" evidence="1">
    <location>
        <begin position="27"/>
        <end position="38"/>
    </location>
</feature>
<dbReference type="Proteomes" id="UP000077202">
    <property type="component" value="Unassembled WGS sequence"/>
</dbReference>
<proteinExistence type="predicted"/>
<evidence type="ECO:0000313" key="3">
    <source>
        <dbReference type="Proteomes" id="UP000077202"/>
    </source>
</evidence>
<sequence>MPSQHRPRACESRRREICDSSQSPSDDGSHGQDAEIESRQSPAAEGPCWCRGRRSSSLCSSCARPPGQDSARAGSRRGVAGKCEGTTGNGGEDEEEAPSGDERRGVEWSTVIEGLEDKRRVQPVETSGPLAGRSFRLAGRKGRQLIDNIPSRSLLDDGNWVEDWWFRASGPVRGTLLSEVLVDLLPDLSVKGFG</sequence>
<feature type="region of interest" description="Disordered" evidence="1">
    <location>
        <begin position="1"/>
        <end position="107"/>
    </location>
</feature>
<evidence type="ECO:0000313" key="2">
    <source>
        <dbReference type="EMBL" id="OAE18105.1"/>
    </source>
</evidence>
<protein>
    <submittedName>
        <fullName evidence="2">Uncharacterized protein</fullName>
    </submittedName>
</protein>
<name>A0A176VDN9_MARPO</name>
<reference evidence="2" key="1">
    <citation type="submission" date="2016-03" db="EMBL/GenBank/DDBJ databases">
        <title>Mechanisms controlling the formation of the plant cell surface in tip-growing cells are functionally conserved among land plants.</title>
        <authorList>
            <person name="Honkanen S."/>
            <person name="Jones V.A."/>
            <person name="Morieri G."/>
            <person name="Champion C."/>
            <person name="Hetherington A.J."/>
            <person name="Kelly S."/>
            <person name="Saint-Marcoux D."/>
            <person name="Proust H."/>
            <person name="Prescott H."/>
            <person name="Dolan L."/>
        </authorList>
    </citation>
    <scope>NUCLEOTIDE SEQUENCE [LARGE SCALE GENOMIC DNA]</scope>
    <source>
        <tissue evidence="2">Whole gametophyte</tissue>
    </source>
</reference>
<dbReference type="AlphaFoldDB" id="A0A176VDN9"/>
<keyword evidence="3" id="KW-1185">Reference proteome</keyword>
<dbReference type="EMBL" id="LVLJ01004131">
    <property type="protein sequence ID" value="OAE18105.1"/>
    <property type="molecule type" value="Genomic_DNA"/>
</dbReference>
<feature type="compositionally biased region" description="Basic and acidic residues" evidence="1">
    <location>
        <begin position="8"/>
        <end position="18"/>
    </location>
</feature>